<comment type="caution">
    <text evidence="1">The sequence shown here is derived from an EMBL/GenBank/DDBJ whole genome shotgun (WGS) entry which is preliminary data.</text>
</comment>
<organism evidence="1 2">
    <name type="scientific">Anabaena catenula FACHB-362</name>
    <dbReference type="NCBI Taxonomy" id="2692877"/>
    <lineage>
        <taxon>Bacteria</taxon>
        <taxon>Bacillati</taxon>
        <taxon>Cyanobacteriota</taxon>
        <taxon>Cyanophyceae</taxon>
        <taxon>Nostocales</taxon>
        <taxon>Nostocaceae</taxon>
        <taxon>Anabaena</taxon>
    </lineage>
</organism>
<name>A0ABR8JBA6_9NOST</name>
<keyword evidence="2" id="KW-1185">Reference proteome</keyword>
<sequence length="130" mass="15141">MFLARPQSQQRSGESQEKALQKLQKLFKSGAGMYLGNSCTDQQKFLSADQQERMQVCVTVELWFNDRIYPFITEGTKRFAQMKMSPPIQKTTSNLPKSLFCLDRTSDRHFPHRFQAIDISEKELNYGIRI</sequence>
<reference evidence="1 2" key="1">
    <citation type="journal article" date="2020" name="ISME J.">
        <title>Comparative genomics reveals insights into cyanobacterial evolution and habitat adaptation.</title>
        <authorList>
            <person name="Chen M.Y."/>
            <person name="Teng W.K."/>
            <person name="Zhao L."/>
            <person name="Hu C.X."/>
            <person name="Zhou Y.K."/>
            <person name="Han B.P."/>
            <person name="Song L.R."/>
            <person name="Shu W.S."/>
        </authorList>
    </citation>
    <scope>NUCLEOTIDE SEQUENCE [LARGE SCALE GENOMIC DNA]</scope>
    <source>
        <strain evidence="1 2">FACHB-362</strain>
    </source>
</reference>
<proteinExistence type="predicted"/>
<accession>A0ABR8JBA6</accession>
<dbReference type="EMBL" id="JACJTQ010000062">
    <property type="protein sequence ID" value="MBD2694815.1"/>
    <property type="molecule type" value="Genomic_DNA"/>
</dbReference>
<dbReference type="Proteomes" id="UP000660381">
    <property type="component" value="Unassembled WGS sequence"/>
</dbReference>
<protein>
    <submittedName>
        <fullName evidence="1">Uncharacterized protein</fullName>
    </submittedName>
</protein>
<dbReference type="RefSeq" id="WP_190908941.1">
    <property type="nucleotide sequence ID" value="NZ_JACJTQ010000062.1"/>
</dbReference>
<evidence type="ECO:0000313" key="1">
    <source>
        <dbReference type="EMBL" id="MBD2694815.1"/>
    </source>
</evidence>
<gene>
    <name evidence="1" type="ORF">H6G68_24280</name>
</gene>
<evidence type="ECO:0000313" key="2">
    <source>
        <dbReference type="Proteomes" id="UP000660381"/>
    </source>
</evidence>